<dbReference type="Pfam" id="PF00583">
    <property type="entry name" value="Acetyltransf_1"/>
    <property type="match status" value="1"/>
</dbReference>
<dbReference type="InterPro" id="IPR050832">
    <property type="entry name" value="Bact_Acetyltransf"/>
</dbReference>
<dbReference type="PANTHER" id="PTHR43877">
    <property type="entry name" value="AMINOALKYLPHOSPHONATE N-ACETYLTRANSFERASE-RELATED-RELATED"/>
    <property type="match status" value="1"/>
</dbReference>
<evidence type="ECO:0000256" key="1">
    <source>
        <dbReference type="ARBA" id="ARBA00022679"/>
    </source>
</evidence>
<gene>
    <name evidence="4" type="ORF">HPE63_08710</name>
</gene>
<feature type="domain" description="N-acetyltransferase" evidence="3">
    <location>
        <begin position="3"/>
        <end position="150"/>
    </location>
</feature>
<comment type="caution">
    <text evidence="4">The sequence shown here is derived from an EMBL/GenBank/DDBJ whole genome shotgun (WGS) entry which is preliminary data.</text>
</comment>
<dbReference type="PANTHER" id="PTHR43877:SF2">
    <property type="entry name" value="AMINOALKYLPHOSPHONATE N-ACETYLTRANSFERASE-RELATED"/>
    <property type="match status" value="1"/>
</dbReference>
<dbReference type="SUPFAM" id="SSF55729">
    <property type="entry name" value="Acyl-CoA N-acyltransferases (Nat)"/>
    <property type="match status" value="1"/>
</dbReference>
<keyword evidence="2" id="KW-0012">Acyltransferase</keyword>
<evidence type="ECO:0000313" key="5">
    <source>
        <dbReference type="Proteomes" id="UP000598350"/>
    </source>
</evidence>
<dbReference type="InterPro" id="IPR016181">
    <property type="entry name" value="Acyl_CoA_acyltransferase"/>
</dbReference>
<keyword evidence="5" id="KW-1185">Reference proteome</keyword>
<protein>
    <submittedName>
        <fullName evidence="4">GNAT family N-acetyltransferase</fullName>
    </submittedName>
</protein>
<reference evidence="4 5" key="1">
    <citation type="submission" date="2020-05" db="EMBL/GenBank/DDBJ databases">
        <title>The draft genome sequence of Maribacter arenosus CAU 1321.</title>
        <authorList>
            <person name="Mu L."/>
        </authorList>
    </citation>
    <scope>NUCLEOTIDE SEQUENCE [LARGE SCALE GENOMIC DNA]</scope>
    <source>
        <strain evidence="4 5">CAU 1321</strain>
    </source>
</reference>
<sequence>MIKTVRTDSENNDFKGLVQLLDGELADRDGDEHSFYDQFNSIEGLKYVVVLFEHLKPVACGAIKPLDKKTMEVKRMFTLPKDRGKGLATKVLSELEIWAEEMGYTTCMLETGKRQPEAISLYVKNGYQPIPNYGQYKGVENSVCFKKSLRQ</sequence>
<accession>A0ABR7VAV1</accession>
<evidence type="ECO:0000256" key="2">
    <source>
        <dbReference type="ARBA" id="ARBA00023315"/>
    </source>
</evidence>
<dbReference type="Gene3D" id="3.40.630.30">
    <property type="match status" value="1"/>
</dbReference>
<evidence type="ECO:0000259" key="3">
    <source>
        <dbReference type="PROSITE" id="PS51186"/>
    </source>
</evidence>
<proteinExistence type="predicted"/>
<dbReference type="EMBL" id="JABTCG010000003">
    <property type="protein sequence ID" value="MBD0850747.1"/>
    <property type="molecule type" value="Genomic_DNA"/>
</dbReference>
<dbReference type="RefSeq" id="WP_188313886.1">
    <property type="nucleotide sequence ID" value="NZ_JABTCG010000003.1"/>
</dbReference>
<dbReference type="PROSITE" id="PS51186">
    <property type="entry name" value="GNAT"/>
    <property type="match status" value="1"/>
</dbReference>
<dbReference type="CDD" id="cd04301">
    <property type="entry name" value="NAT_SF"/>
    <property type="match status" value="1"/>
</dbReference>
<name>A0ABR7VAV1_9FLAO</name>
<evidence type="ECO:0000313" key="4">
    <source>
        <dbReference type="EMBL" id="MBD0850747.1"/>
    </source>
</evidence>
<keyword evidence="1" id="KW-0808">Transferase</keyword>
<dbReference type="Proteomes" id="UP000598350">
    <property type="component" value="Unassembled WGS sequence"/>
</dbReference>
<organism evidence="4 5">
    <name type="scientific">Maribacter arenosus</name>
    <dbReference type="NCBI Taxonomy" id="1854708"/>
    <lineage>
        <taxon>Bacteria</taxon>
        <taxon>Pseudomonadati</taxon>
        <taxon>Bacteroidota</taxon>
        <taxon>Flavobacteriia</taxon>
        <taxon>Flavobacteriales</taxon>
        <taxon>Flavobacteriaceae</taxon>
        <taxon>Maribacter</taxon>
    </lineage>
</organism>
<dbReference type="InterPro" id="IPR000182">
    <property type="entry name" value="GNAT_dom"/>
</dbReference>